<dbReference type="EMBL" id="CDGJ01000081">
    <property type="protein sequence ID" value="CEJ08403.1"/>
    <property type="molecule type" value="Genomic_DNA"/>
</dbReference>
<dbReference type="Proteomes" id="UP001071230">
    <property type="component" value="Unassembled WGS sequence"/>
</dbReference>
<dbReference type="AlphaFoldDB" id="A0A8S0WH12"/>
<proteinExistence type="predicted"/>
<evidence type="ECO:0000313" key="1">
    <source>
        <dbReference type="EMBL" id="CAA7602362.1"/>
    </source>
</evidence>
<keyword evidence="3" id="KW-1185">Reference proteome</keyword>
<name>A0A8S0WH12_9FIRM</name>
<protein>
    <submittedName>
        <fullName evidence="1">Uncharacterized protein</fullName>
    </submittedName>
</protein>
<accession>A0A8S0WH12</accession>
<dbReference type="Proteomes" id="UP000836597">
    <property type="component" value="Chromosome"/>
</dbReference>
<evidence type="ECO:0000313" key="2">
    <source>
        <dbReference type="EMBL" id="CEJ08403.1"/>
    </source>
</evidence>
<dbReference type="KEGG" id="aacx:DEACI_3036"/>
<reference evidence="1" key="2">
    <citation type="submission" date="2020-01" db="EMBL/GenBank/DDBJ databases">
        <authorList>
            <person name="Hornung B."/>
        </authorList>
    </citation>
    <scope>NUCLEOTIDE SEQUENCE</scope>
    <source>
        <strain evidence="1">PacBioINE</strain>
    </source>
</reference>
<organism evidence="1">
    <name type="scientific">Acididesulfobacillus acetoxydans</name>
    <dbReference type="NCBI Taxonomy" id="1561005"/>
    <lineage>
        <taxon>Bacteria</taxon>
        <taxon>Bacillati</taxon>
        <taxon>Bacillota</taxon>
        <taxon>Clostridia</taxon>
        <taxon>Eubacteriales</taxon>
        <taxon>Peptococcaceae</taxon>
        <taxon>Acididesulfobacillus</taxon>
    </lineage>
</organism>
<evidence type="ECO:0000313" key="3">
    <source>
        <dbReference type="Proteomes" id="UP001071230"/>
    </source>
</evidence>
<reference evidence="2" key="1">
    <citation type="submission" date="2014-11" db="EMBL/GenBank/DDBJ databases">
        <authorList>
            <person name="Hornung B.V."/>
        </authorList>
    </citation>
    <scope>NUCLEOTIDE SEQUENCE</scope>
    <source>
        <strain evidence="2">INE</strain>
    </source>
</reference>
<dbReference type="EMBL" id="LR746496">
    <property type="protein sequence ID" value="CAA7602362.1"/>
    <property type="molecule type" value="Genomic_DNA"/>
</dbReference>
<gene>
    <name evidence="2" type="ORF">DEACI_2879</name>
    <name evidence="1" type="ORF">DEACI_3036</name>
</gene>
<sequence length="37" mass="4423">MMEARIISDHKPLPEALSVEPGFEDMYLYYFDREAEE</sequence>